<evidence type="ECO:0000259" key="7">
    <source>
        <dbReference type="PROSITE" id="PS00623"/>
    </source>
</evidence>
<feature type="domain" description="Glucose-methanol-choline oxidoreductase N-terminal" evidence="8">
    <location>
        <begin position="254"/>
        <end position="268"/>
    </location>
</feature>
<dbReference type="Pfam" id="PF05199">
    <property type="entry name" value="GMC_oxred_C"/>
    <property type="match status" value="1"/>
</dbReference>
<dbReference type="PROSITE" id="PS00623">
    <property type="entry name" value="GMC_OXRED_1"/>
    <property type="match status" value="1"/>
</dbReference>
<feature type="binding site" evidence="5">
    <location>
        <position position="83"/>
    </location>
    <ligand>
        <name>FAD</name>
        <dbReference type="ChEBI" id="CHEBI:57692"/>
    </ligand>
</feature>
<sequence length="538" mass="58700">MARYDYIIVGAGSAGSVLAARLTESGRNKVLLLEAGPDDRRFWIQVPVGYGKSFYDPRVNWMYMTEPVPELAGRASYWPRGKVLGGSSSINAMVYIRGQAEDFEDWKAAGNRGWGWDDVLPLYKRMESHAWGESDYHGGAGPLHIKAPTTELHPICEHFLAACEEAGLSRNPDFNGASQEGVGTFHITVKDGMRMSASRAYLWPARRRANLHIVTGAEATRILFDGRRASGIEYVRRGRTEHARAGAEIILAAGAVNTPKLLLLSGVGPADELRSLGIEPLLDSPAVGRHLQDHFDVGLIYRSTVPTLNNQLHPWWGKYWAGSRYLLTRGGPLALSLNQAGGFIRSRPGLARPNVQVYFSPLSYLKAPPGTRPLMNPDPYPAFNISVSACRPTSRGLLRLRSADPAESPEIRPGYLATEHDRQEVLEGLRFLRRLAATPTMQRLIAEEIEPRPHGDDDEALLAHARAHGVTVFHPAGSCRMGPDPADSVVDPTLRVHGLDGIRVADASIFPTLPSGNTNAPAIMTGEKASQLILGNAA</sequence>
<name>A0A1Y5TGT2_9PROT</name>
<evidence type="ECO:0000256" key="6">
    <source>
        <dbReference type="RuleBase" id="RU003968"/>
    </source>
</evidence>
<comment type="similarity">
    <text evidence="2 6">Belongs to the GMC oxidoreductase family.</text>
</comment>
<feature type="binding site" evidence="5">
    <location>
        <begin position="91"/>
        <end position="94"/>
    </location>
    <ligand>
        <name>FAD</name>
        <dbReference type="ChEBI" id="CHEBI:57692"/>
    </ligand>
</feature>
<dbReference type="PANTHER" id="PTHR11552">
    <property type="entry name" value="GLUCOSE-METHANOL-CHOLINE GMC OXIDOREDUCTASE"/>
    <property type="match status" value="1"/>
</dbReference>
<keyword evidence="4 5" id="KW-0274">FAD</keyword>
<dbReference type="InterPro" id="IPR000172">
    <property type="entry name" value="GMC_OxRdtase_N"/>
</dbReference>
<organism evidence="9 10">
    <name type="scientific">Oceanibacterium hippocampi</name>
    <dbReference type="NCBI Taxonomy" id="745714"/>
    <lineage>
        <taxon>Bacteria</taxon>
        <taxon>Pseudomonadati</taxon>
        <taxon>Pseudomonadota</taxon>
        <taxon>Alphaproteobacteria</taxon>
        <taxon>Sneathiellales</taxon>
        <taxon>Sneathiellaceae</taxon>
        <taxon>Oceanibacterium</taxon>
    </lineage>
</organism>
<evidence type="ECO:0000259" key="8">
    <source>
        <dbReference type="PROSITE" id="PS00624"/>
    </source>
</evidence>
<gene>
    <name evidence="9" type="primary">alkJ_2</name>
    <name evidence="9" type="ORF">OCH7691_02867</name>
</gene>
<accession>A0A1Y5TGT2</accession>
<evidence type="ECO:0000313" key="9">
    <source>
        <dbReference type="EMBL" id="SLN63699.1"/>
    </source>
</evidence>
<keyword evidence="9" id="KW-0560">Oxidoreductase</keyword>
<feature type="domain" description="Glucose-methanol-choline oxidoreductase N-terminal" evidence="7">
    <location>
        <begin position="81"/>
        <end position="104"/>
    </location>
</feature>
<reference evidence="9 10" key="1">
    <citation type="submission" date="2017-03" db="EMBL/GenBank/DDBJ databases">
        <authorList>
            <person name="Afonso C.L."/>
            <person name="Miller P.J."/>
            <person name="Scott M.A."/>
            <person name="Spackman E."/>
            <person name="Goraichik I."/>
            <person name="Dimitrov K.M."/>
            <person name="Suarez D.L."/>
            <person name="Swayne D.E."/>
        </authorList>
    </citation>
    <scope>NUCLEOTIDE SEQUENCE [LARGE SCALE GENOMIC DNA]</scope>
    <source>
        <strain evidence="9 10">CECT 7691</strain>
    </source>
</reference>
<dbReference type="EMBL" id="FWFR01000002">
    <property type="protein sequence ID" value="SLN63699.1"/>
    <property type="molecule type" value="Genomic_DNA"/>
</dbReference>
<protein>
    <submittedName>
        <fullName evidence="9">Alcohol dehydrogenase [acceptor]</fullName>
        <ecNumber evidence="9">1.1.99.-</ecNumber>
    </submittedName>
</protein>
<dbReference type="InParanoid" id="A0A1Y5TGT2"/>
<dbReference type="InterPro" id="IPR007867">
    <property type="entry name" value="GMC_OxRtase_C"/>
</dbReference>
<comment type="cofactor">
    <cofactor evidence="1 5">
        <name>FAD</name>
        <dbReference type="ChEBI" id="CHEBI:57692"/>
    </cofactor>
</comment>
<dbReference type="PROSITE" id="PS00624">
    <property type="entry name" value="GMC_OXRED_2"/>
    <property type="match status" value="1"/>
</dbReference>
<dbReference type="Gene3D" id="3.30.560.10">
    <property type="entry name" value="Glucose Oxidase, domain 3"/>
    <property type="match status" value="1"/>
</dbReference>
<evidence type="ECO:0000256" key="1">
    <source>
        <dbReference type="ARBA" id="ARBA00001974"/>
    </source>
</evidence>
<evidence type="ECO:0000256" key="5">
    <source>
        <dbReference type="PIRSR" id="PIRSR000137-2"/>
    </source>
</evidence>
<dbReference type="InterPro" id="IPR012132">
    <property type="entry name" value="GMC_OxRdtase"/>
</dbReference>
<dbReference type="Proteomes" id="UP000193200">
    <property type="component" value="Unassembled WGS sequence"/>
</dbReference>
<dbReference type="GO" id="GO:0050660">
    <property type="term" value="F:flavin adenine dinucleotide binding"/>
    <property type="evidence" value="ECO:0007669"/>
    <property type="project" value="InterPro"/>
</dbReference>
<keyword evidence="10" id="KW-1185">Reference proteome</keyword>
<dbReference type="Gene3D" id="3.50.50.60">
    <property type="entry name" value="FAD/NAD(P)-binding domain"/>
    <property type="match status" value="1"/>
</dbReference>
<dbReference type="EC" id="1.1.99.-" evidence="9"/>
<dbReference type="RefSeq" id="WP_085884190.1">
    <property type="nucleotide sequence ID" value="NZ_FWFR01000002.1"/>
</dbReference>
<dbReference type="SUPFAM" id="SSF51905">
    <property type="entry name" value="FAD/NAD(P)-binding domain"/>
    <property type="match status" value="1"/>
</dbReference>
<dbReference type="PIRSF" id="PIRSF000137">
    <property type="entry name" value="Alcohol_oxidase"/>
    <property type="match status" value="1"/>
</dbReference>
<evidence type="ECO:0000256" key="2">
    <source>
        <dbReference type="ARBA" id="ARBA00010790"/>
    </source>
</evidence>
<dbReference type="OrthoDB" id="9785276at2"/>
<evidence type="ECO:0000256" key="3">
    <source>
        <dbReference type="ARBA" id="ARBA00022630"/>
    </source>
</evidence>
<dbReference type="InterPro" id="IPR036188">
    <property type="entry name" value="FAD/NAD-bd_sf"/>
</dbReference>
<proteinExistence type="inferred from homology"/>
<dbReference type="SUPFAM" id="SSF54373">
    <property type="entry name" value="FAD-linked reductases, C-terminal domain"/>
    <property type="match status" value="1"/>
</dbReference>
<dbReference type="Pfam" id="PF00732">
    <property type="entry name" value="GMC_oxred_N"/>
    <property type="match status" value="1"/>
</dbReference>
<dbReference type="AlphaFoldDB" id="A0A1Y5TGT2"/>
<dbReference type="GO" id="GO:0016614">
    <property type="term" value="F:oxidoreductase activity, acting on CH-OH group of donors"/>
    <property type="evidence" value="ECO:0007669"/>
    <property type="project" value="InterPro"/>
</dbReference>
<evidence type="ECO:0000313" key="10">
    <source>
        <dbReference type="Proteomes" id="UP000193200"/>
    </source>
</evidence>
<dbReference type="PANTHER" id="PTHR11552:SF147">
    <property type="entry name" value="CHOLINE DEHYDROGENASE, MITOCHONDRIAL"/>
    <property type="match status" value="1"/>
</dbReference>
<keyword evidence="3 6" id="KW-0285">Flavoprotein</keyword>
<evidence type="ECO:0000256" key="4">
    <source>
        <dbReference type="ARBA" id="ARBA00022827"/>
    </source>
</evidence>